<dbReference type="Proteomes" id="UP000017170">
    <property type="component" value="Unassembled WGS sequence"/>
</dbReference>
<comment type="caution">
    <text evidence="1">The sequence shown here is derived from an EMBL/GenBank/DDBJ whole genome shotgun (WGS) entry which is preliminary data.</text>
</comment>
<dbReference type="EMBL" id="ATAE01000017">
    <property type="protein sequence ID" value="ERN53884.1"/>
    <property type="molecule type" value="Genomic_DNA"/>
</dbReference>
<reference evidence="1 2" key="1">
    <citation type="journal article" date="2013" name="Genome Announc.">
        <title>Genome Sequence of the Extreme Obligate Alkaliphile Bacillus marmarensis Strain DSM 21297.</title>
        <authorList>
            <person name="Wernick D.G."/>
            <person name="Choi K.Y."/>
            <person name="Tat C.A."/>
            <person name="Lafontaine Rivera J.G."/>
            <person name="Liao J.C."/>
        </authorList>
    </citation>
    <scope>NUCLEOTIDE SEQUENCE [LARGE SCALE GENOMIC DNA]</scope>
    <source>
        <strain evidence="1 2">DSM 21297</strain>
    </source>
</reference>
<evidence type="ECO:0000313" key="2">
    <source>
        <dbReference type="Proteomes" id="UP000017170"/>
    </source>
</evidence>
<name>U6SQB2_9BACI</name>
<sequence>MRLKQNQIVKLTGALVQEETIKLKADNFSAFF</sequence>
<protein>
    <submittedName>
        <fullName evidence="1">Uncharacterized protein</fullName>
    </submittedName>
</protein>
<dbReference type="AlphaFoldDB" id="U6SQB2"/>
<evidence type="ECO:0000313" key="1">
    <source>
        <dbReference type="EMBL" id="ERN53884.1"/>
    </source>
</evidence>
<accession>U6SQB2</accession>
<proteinExistence type="predicted"/>
<organism evidence="1 2">
    <name type="scientific">Alkalihalophilus marmarensis DSM 21297</name>
    <dbReference type="NCBI Taxonomy" id="1188261"/>
    <lineage>
        <taxon>Bacteria</taxon>
        <taxon>Bacillati</taxon>
        <taxon>Bacillota</taxon>
        <taxon>Bacilli</taxon>
        <taxon>Bacillales</taxon>
        <taxon>Bacillaceae</taxon>
        <taxon>Alkalihalophilus</taxon>
    </lineage>
</organism>
<gene>
    <name evidence="1" type="ORF">A33I_09670</name>
</gene>
<keyword evidence="2" id="KW-1185">Reference proteome</keyword>